<dbReference type="PANTHER" id="PTHR22901">
    <property type="entry name" value="SIALATE O-ACETYLESTERASE"/>
    <property type="match status" value="1"/>
</dbReference>
<feature type="coiled-coil region" evidence="2">
    <location>
        <begin position="205"/>
        <end position="237"/>
    </location>
</feature>
<reference evidence="5" key="1">
    <citation type="journal article" date="2019" name="Int. J. Syst. Evol. Microbiol.">
        <title>The Global Catalogue of Microorganisms (GCM) 10K type strain sequencing project: providing services to taxonomists for standard genome sequencing and annotation.</title>
        <authorList>
            <consortium name="The Broad Institute Genomics Platform"/>
            <consortium name="The Broad Institute Genome Sequencing Center for Infectious Disease"/>
            <person name="Wu L."/>
            <person name="Ma J."/>
        </authorList>
    </citation>
    <scope>NUCLEOTIDE SEQUENCE [LARGE SCALE GENOMIC DNA]</scope>
    <source>
        <strain evidence="5">JCM 6485</strain>
    </source>
</reference>
<comment type="caution">
    <text evidence="4">The sequence shown here is derived from an EMBL/GenBank/DDBJ whole genome shotgun (WGS) entry which is preliminary data.</text>
</comment>
<dbReference type="RefSeq" id="WP_215635318.1">
    <property type="nucleotide sequence ID" value="NZ_BAAACO010000001.1"/>
</dbReference>
<dbReference type="Pfam" id="PF03629">
    <property type="entry name" value="SASA"/>
    <property type="match status" value="1"/>
</dbReference>
<dbReference type="EMBL" id="BAAACO010000001">
    <property type="protein sequence ID" value="GAA0859053.1"/>
    <property type="molecule type" value="Genomic_DNA"/>
</dbReference>
<evidence type="ECO:0000313" key="4">
    <source>
        <dbReference type="EMBL" id="GAA0859053.1"/>
    </source>
</evidence>
<dbReference type="SUPFAM" id="SSF52266">
    <property type="entry name" value="SGNH hydrolase"/>
    <property type="match status" value="1"/>
</dbReference>
<dbReference type="InterPro" id="IPR036514">
    <property type="entry name" value="SGNH_hydro_sf"/>
</dbReference>
<name>A0ABP3X0A5_9CLOT</name>
<evidence type="ECO:0000256" key="2">
    <source>
        <dbReference type="SAM" id="Coils"/>
    </source>
</evidence>
<gene>
    <name evidence="4" type="ORF">GCM10008916_19420</name>
</gene>
<dbReference type="InterPro" id="IPR039329">
    <property type="entry name" value="SIAE"/>
</dbReference>
<evidence type="ECO:0000259" key="3">
    <source>
        <dbReference type="Pfam" id="PF03629"/>
    </source>
</evidence>
<proteinExistence type="predicted"/>
<evidence type="ECO:0000313" key="5">
    <source>
        <dbReference type="Proteomes" id="UP001501764"/>
    </source>
</evidence>
<keyword evidence="5" id="KW-1185">Reference proteome</keyword>
<protein>
    <submittedName>
        <fullName evidence="4">Sialate O-acetylesterase</fullName>
    </submittedName>
</protein>
<accession>A0ABP3X0A5</accession>
<feature type="domain" description="Sialate O-acetylesterase" evidence="3">
    <location>
        <begin position="275"/>
        <end position="378"/>
    </location>
</feature>
<keyword evidence="2" id="KW-0175">Coiled coil</keyword>
<sequence>MSKKLKLNSMFGNGMVLQRDTNLNIFGEANDGDVITIEFNDKKLSTVAKKYKWNIELGSFKSGGPYEMKISNGFKEIVITDILIGDVYIAGGQSNMEFTLKESLDGYLEIKEANYPNIRYYNVPRIEYEDEKTRIPNLDDGQWEVCTPESSKDFSAVAYYFAKEINKDIDIPIGIIACNKGGTSASCWMSEEYLSKNKDIKEVYLDKYLNEIKELTLEEEDRNLNIYEEILSDYNKKVLDYSRKYPERSRKQLKEDLGHTPWPPPIGRKSFLRPCGLYETMIKKIVGFKVKAVLWYQGEEDTQYAYLYENLLSLLIENWREILGIKNIPFICVQLPGFNDMVEKNWPLLREAQLNVSEKMENVEIVISIDCGDEFNVHPLEKETIGKRIALIVKEKIYGMNIEGHSPKLIKSEICDKNIIIFFESNIRIKGNDKVFGLEASIDGEKYFKIDAHVENEKIIISNNNGVKYKVIRYGWANYPVVSLYGANGLPISPFRMCL</sequence>
<dbReference type="Gene3D" id="3.40.50.1110">
    <property type="entry name" value="SGNH hydrolase"/>
    <property type="match status" value="1"/>
</dbReference>
<keyword evidence="1" id="KW-0378">Hydrolase</keyword>
<dbReference type="PANTHER" id="PTHR22901:SF0">
    <property type="entry name" value="SIALATE O-ACETYLESTERASE"/>
    <property type="match status" value="1"/>
</dbReference>
<dbReference type="InterPro" id="IPR005181">
    <property type="entry name" value="SASA"/>
</dbReference>
<dbReference type="Proteomes" id="UP001501764">
    <property type="component" value="Unassembled WGS sequence"/>
</dbReference>
<organism evidence="4 5">
    <name type="scientific">Clostridium nitritogenes</name>
    <dbReference type="NCBI Taxonomy" id="83340"/>
    <lineage>
        <taxon>Bacteria</taxon>
        <taxon>Bacillati</taxon>
        <taxon>Bacillota</taxon>
        <taxon>Clostridia</taxon>
        <taxon>Eubacteriales</taxon>
        <taxon>Clostridiaceae</taxon>
        <taxon>Clostridium</taxon>
    </lineage>
</organism>
<evidence type="ECO:0000256" key="1">
    <source>
        <dbReference type="ARBA" id="ARBA00022801"/>
    </source>
</evidence>